<comment type="caution">
    <text evidence="1">The sequence shown here is derived from an EMBL/GenBank/DDBJ whole genome shotgun (WGS) entry which is preliminary data.</text>
</comment>
<protein>
    <submittedName>
        <fullName evidence="1">Uncharacterized protein</fullName>
    </submittedName>
</protein>
<name>A0A316AJW1_9BACT</name>
<gene>
    <name evidence="1" type="ORF">CLV98_106110</name>
</gene>
<reference evidence="1 2" key="1">
    <citation type="submission" date="2018-03" db="EMBL/GenBank/DDBJ databases">
        <title>Genomic Encyclopedia of Archaeal and Bacterial Type Strains, Phase II (KMG-II): from individual species to whole genera.</title>
        <authorList>
            <person name="Goeker M."/>
        </authorList>
    </citation>
    <scope>NUCLEOTIDE SEQUENCE [LARGE SCALE GENOMIC DNA]</scope>
    <source>
        <strain evidence="1 2">DSM 100346</strain>
    </source>
</reference>
<sequence>MDKTMIGAVSREGLGPKKMADTRANHLLSYF</sequence>
<evidence type="ECO:0000313" key="2">
    <source>
        <dbReference type="Proteomes" id="UP000245880"/>
    </source>
</evidence>
<proteinExistence type="predicted"/>
<dbReference type="Proteomes" id="UP000245880">
    <property type="component" value="Unassembled WGS sequence"/>
</dbReference>
<dbReference type="AlphaFoldDB" id="A0A316AJW1"/>
<evidence type="ECO:0000313" key="1">
    <source>
        <dbReference type="EMBL" id="PWJ57638.1"/>
    </source>
</evidence>
<keyword evidence="2" id="KW-1185">Reference proteome</keyword>
<dbReference type="EMBL" id="QGDT01000006">
    <property type="protein sequence ID" value="PWJ57638.1"/>
    <property type="molecule type" value="Genomic_DNA"/>
</dbReference>
<accession>A0A316AJW1</accession>
<organism evidence="1 2">
    <name type="scientific">Dyadobacter jejuensis</name>
    <dbReference type="NCBI Taxonomy" id="1082580"/>
    <lineage>
        <taxon>Bacteria</taxon>
        <taxon>Pseudomonadati</taxon>
        <taxon>Bacteroidota</taxon>
        <taxon>Cytophagia</taxon>
        <taxon>Cytophagales</taxon>
        <taxon>Spirosomataceae</taxon>
        <taxon>Dyadobacter</taxon>
    </lineage>
</organism>